<comment type="caution">
    <text evidence="2">The sequence shown here is derived from an EMBL/GenBank/DDBJ whole genome shotgun (WGS) entry which is preliminary data.</text>
</comment>
<gene>
    <name evidence="2" type="ORF">Lmac_2544</name>
</gene>
<keyword evidence="3" id="KW-1185">Reference proteome</keyword>
<dbReference type="Pfam" id="PF06094">
    <property type="entry name" value="GGACT"/>
    <property type="match status" value="1"/>
</dbReference>
<dbReference type="InterPro" id="IPR013024">
    <property type="entry name" value="GGCT-like"/>
</dbReference>
<dbReference type="InterPro" id="IPR009288">
    <property type="entry name" value="AIG2-like_dom"/>
</dbReference>
<proteinExistence type="predicted"/>
<evidence type="ECO:0000313" key="3">
    <source>
        <dbReference type="Proteomes" id="UP000054908"/>
    </source>
</evidence>
<protein>
    <submittedName>
        <fullName evidence="2">AIG2-like family protein</fullName>
    </submittedName>
</protein>
<feature type="domain" description="Gamma-glutamylcyclotransferase AIG2-like" evidence="1">
    <location>
        <begin position="4"/>
        <end position="109"/>
    </location>
</feature>
<dbReference type="Gene3D" id="3.10.490.10">
    <property type="entry name" value="Gamma-glutamyl cyclotransferase-like"/>
    <property type="match status" value="1"/>
</dbReference>
<dbReference type="Proteomes" id="UP000054908">
    <property type="component" value="Unassembled WGS sequence"/>
</dbReference>
<dbReference type="SUPFAM" id="SSF110857">
    <property type="entry name" value="Gamma-glutamyl cyclotransferase-like"/>
    <property type="match status" value="1"/>
</dbReference>
<dbReference type="OrthoDB" id="9798388at2"/>
<dbReference type="AlphaFoldDB" id="A0A0W0VWZ0"/>
<evidence type="ECO:0000259" key="1">
    <source>
        <dbReference type="Pfam" id="PF06094"/>
    </source>
</evidence>
<dbReference type="CDD" id="cd06661">
    <property type="entry name" value="GGCT_like"/>
    <property type="match status" value="1"/>
</dbReference>
<dbReference type="STRING" id="466.Lmac_2544"/>
<evidence type="ECO:0000313" key="2">
    <source>
        <dbReference type="EMBL" id="KTD24457.1"/>
    </source>
</evidence>
<dbReference type="EMBL" id="LNYL01000050">
    <property type="protein sequence ID" value="KTD24457.1"/>
    <property type="molecule type" value="Genomic_DNA"/>
</dbReference>
<accession>A0A0W0VWZ0</accession>
<dbReference type="InterPro" id="IPR036568">
    <property type="entry name" value="GGCT-like_sf"/>
</dbReference>
<dbReference type="RefSeq" id="WP_058453242.1">
    <property type="nucleotide sequence ID" value="NZ_CAAAIB010000007.1"/>
</dbReference>
<dbReference type="PATRIC" id="fig|466.6.peg.2714"/>
<reference evidence="2 3" key="1">
    <citation type="submission" date="2015-11" db="EMBL/GenBank/DDBJ databases">
        <title>Genomic analysis of 38 Legionella species identifies large and diverse effector repertoires.</title>
        <authorList>
            <person name="Burstein D."/>
            <person name="Amaro F."/>
            <person name="Zusman T."/>
            <person name="Lifshitz Z."/>
            <person name="Cohen O."/>
            <person name="Gilbert J.A."/>
            <person name="Pupko T."/>
            <person name="Shuman H.A."/>
            <person name="Segal G."/>
        </authorList>
    </citation>
    <scope>NUCLEOTIDE SEQUENCE [LARGE SCALE GENOMIC DNA]</scope>
    <source>
        <strain evidence="2 3">PX-1-G2-E2</strain>
    </source>
</reference>
<sequence>MPKLFSYGTLQLASVQMATFSRHLEGKKDSLKGYVLRDLQITDPHVLRVSGKAVHQILVPTGQERDQVAGMVFELTEAELVKADEYEVDDYVRINVHLVSGTEAWVYAHRSVIAQKVD</sequence>
<name>A0A0W0VWZ0_9GAMM</name>
<organism evidence="2 3">
    <name type="scientific">Legionella maceachernii</name>
    <dbReference type="NCBI Taxonomy" id="466"/>
    <lineage>
        <taxon>Bacteria</taxon>
        <taxon>Pseudomonadati</taxon>
        <taxon>Pseudomonadota</taxon>
        <taxon>Gammaproteobacteria</taxon>
        <taxon>Legionellales</taxon>
        <taxon>Legionellaceae</taxon>
        <taxon>Legionella</taxon>
    </lineage>
</organism>